<evidence type="ECO:0008006" key="4">
    <source>
        <dbReference type="Google" id="ProtNLM"/>
    </source>
</evidence>
<dbReference type="RefSeq" id="XP_016217833.1">
    <property type="nucleotide sequence ID" value="XM_016354821.1"/>
</dbReference>
<keyword evidence="3" id="KW-1185">Reference proteome</keyword>
<name>A0A0D2B9R2_9PEZI</name>
<dbReference type="Proteomes" id="UP000053259">
    <property type="component" value="Unassembled WGS sequence"/>
</dbReference>
<dbReference type="AlphaFoldDB" id="A0A0D2B9R2"/>
<dbReference type="GeneID" id="27309837"/>
<dbReference type="InParanoid" id="A0A0D2B9R2"/>
<dbReference type="VEuPathDB" id="FungiDB:PV09_01864"/>
<dbReference type="EMBL" id="KN847532">
    <property type="protein sequence ID" value="KIW07964.1"/>
    <property type="molecule type" value="Genomic_DNA"/>
</dbReference>
<proteinExistence type="predicted"/>
<dbReference type="OrthoDB" id="62952at2759"/>
<dbReference type="HOGENOM" id="CLU_809419_0_0_1"/>
<evidence type="ECO:0000256" key="1">
    <source>
        <dbReference type="SAM" id="MobiDB-lite"/>
    </source>
</evidence>
<dbReference type="PANTHER" id="PTHR42085">
    <property type="entry name" value="F-BOX DOMAIN-CONTAINING PROTEIN"/>
    <property type="match status" value="1"/>
</dbReference>
<gene>
    <name evidence="2" type="ORF">PV09_01864</name>
</gene>
<dbReference type="InterPro" id="IPR038883">
    <property type="entry name" value="AN11006-like"/>
</dbReference>
<dbReference type="PANTHER" id="PTHR42085:SF4">
    <property type="entry name" value="F-BOX DOMAIN-CONTAINING PROTEIN"/>
    <property type="match status" value="1"/>
</dbReference>
<sequence length="343" mass="37534">MDSPSCNAASIDACFPLLELPRELQLKCYELVVTFPYPQYLRELTPISRVDPIAYSAVGFWTNSPGWTPGQPAITKVSRQVRKDSLELYYKCNTFIMDYNVTEISCLWPTSRFPNASSAENLRYLRSINCHMRLDDKCPNPGSPKLKCQLSLNVNVRISGENNIEVELCGPESVNTRARKEYLVREVKASIGEPGSKGYDGIHLLKAAVILHEGLVCTDSTPQWRDIGLRVSEHRLFFALVSQPEVPSQAAFNPGGGGAPSGGISAPNPRRFDQLLQRLQGGGPPYPPPFSFNNNLPSTQQATTAQPSTLHQSASASHAQANQSAPAPVDNPNDGPNATNNNQ</sequence>
<protein>
    <recommendedName>
        <fullName evidence="4">F-box domain-containing protein</fullName>
    </recommendedName>
</protein>
<accession>A0A0D2B9R2</accession>
<feature type="compositionally biased region" description="Low complexity" evidence="1">
    <location>
        <begin position="262"/>
        <end position="279"/>
    </location>
</feature>
<organism evidence="2 3">
    <name type="scientific">Verruconis gallopava</name>
    <dbReference type="NCBI Taxonomy" id="253628"/>
    <lineage>
        <taxon>Eukaryota</taxon>
        <taxon>Fungi</taxon>
        <taxon>Dikarya</taxon>
        <taxon>Ascomycota</taxon>
        <taxon>Pezizomycotina</taxon>
        <taxon>Dothideomycetes</taxon>
        <taxon>Pleosporomycetidae</taxon>
        <taxon>Venturiales</taxon>
        <taxon>Sympoventuriaceae</taxon>
        <taxon>Verruconis</taxon>
    </lineage>
</organism>
<reference evidence="2 3" key="1">
    <citation type="submission" date="2015-01" db="EMBL/GenBank/DDBJ databases">
        <title>The Genome Sequence of Ochroconis gallopava CBS43764.</title>
        <authorList>
            <consortium name="The Broad Institute Genomics Platform"/>
            <person name="Cuomo C."/>
            <person name="de Hoog S."/>
            <person name="Gorbushina A."/>
            <person name="Stielow B."/>
            <person name="Teixiera M."/>
            <person name="Abouelleil A."/>
            <person name="Chapman S.B."/>
            <person name="Priest M."/>
            <person name="Young S.K."/>
            <person name="Wortman J."/>
            <person name="Nusbaum C."/>
            <person name="Birren B."/>
        </authorList>
    </citation>
    <scope>NUCLEOTIDE SEQUENCE [LARGE SCALE GENOMIC DNA]</scope>
    <source>
        <strain evidence="2 3">CBS 43764</strain>
    </source>
</reference>
<feature type="region of interest" description="Disordered" evidence="1">
    <location>
        <begin position="249"/>
        <end position="343"/>
    </location>
</feature>
<feature type="compositionally biased region" description="Low complexity" evidence="1">
    <location>
        <begin position="291"/>
        <end position="343"/>
    </location>
</feature>
<evidence type="ECO:0000313" key="3">
    <source>
        <dbReference type="Proteomes" id="UP000053259"/>
    </source>
</evidence>
<evidence type="ECO:0000313" key="2">
    <source>
        <dbReference type="EMBL" id="KIW07964.1"/>
    </source>
</evidence>